<feature type="region of interest" description="Disordered" evidence="5">
    <location>
        <begin position="810"/>
        <end position="904"/>
    </location>
</feature>
<dbReference type="GO" id="GO:0005634">
    <property type="term" value="C:nucleus"/>
    <property type="evidence" value="ECO:0007669"/>
    <property type="project" value="TreeGrafter"/>
</dbReference>
<evidence type="ECO:0000256" key="5">
    <source>
        <dbReference type="SAM" id="MobiDB-lite"/>
    </source>
</evidence>
<feature type="compositionally biased region" description="Acidic residues" evidence="5">
    <location>
        <begin position="20"/>
        <end position="33"/>
    </location>
</feature>
<evidence type="ECO:0000256" key="2">
    <source>
        <dbReference type="PROSITE-ProRule" id="PRU00176"/>
    </source>
</evidence>
<evidence type="ECO:0000256" key="4">
    <source>
        <dbReference type="SAM" id="Coils"/>
    </source>
</evidence>
<dbReference type="Proteomes" id="UP001279734">
    <property type="component" value="Unassembled WGS sequence"/>
</dbReference>
<feature type="region of interest" description="Disordered" evidence="5">
    <location>
        <begin position="676"/>
        <end position="700"/>
    </location>
</feature>
<evidence type="ECO:0000256" key="1">
    <source>
        <dbReference type="ARBA" id="ARBA00022884"/>
    </source>
</evidence>
<evidence type="ECO:0000313" key="8">
    <source>
        <dbReference type="EMBL" id="GMH24887.1"/>
    </source>
</evidence>
<evidence type="ECO:0008006" key="10">
    <source>
        <dbReference type="Google" id="ProtNLM"/>
    </source>
</evidence>
<dbReference type="EMBL" id="BSYO01000028">
    <property type="protein sequence ID" value="GMH24887.1"/>
    <property type="molecule type" value="Genomic_DNA"/>
</dbReference>
<feature type="compositionally biased region" description="Basic and acidic residues" evidence="5">
    <location>
        <begin position="67"/>
        <end position="84"/>
    </location>
</feature>
<keyword evidence="3" id="KW-0862">Zinc</keyword>
<dbReference type="FunFam" id="3.30.70.330:FF:000719">
    <property type="entry name" value="Predicted protein"/>
    <property type="match status" value="1"/>
</dbReference>
<dbReference type="AlphaFoldDB" id="A0AAD3TAF4"/>
<proteinExistence type="predicted"/>
<dbReference type="PANTHER" id="PTHR14398:SF0">
    <property type="entry name" value="ZINC FINGER PROTEIN SWM"/>
    <property type="match status" value="1"/>
</dbReference>
<dbReference type="InterPro" id="IPR012677">
    <property type="entry name" value="Nucleotide-bd_a/b_plait_sf"/>
</dbReference>
<dbReference type="PROSITE" id="PS50103">
    <property type="entry name" value="ZF_C3H1"/>
    <property type="match status" value="1"/>
</dbReference>
<sequence>MELEISRPAPDGLSPPDCVTDPEEKEISDDDDDDRNHKHRRRETRSQSLGRDQSDQGFTRPNRKRNRPFENGHPLRETDSRSHYNMDRDLSLKFEKRRPVVNYSMVSSDLNLRLNVNQSYSGDSGSVMGRAMSAGRALPIVSNAQNSSWSGFELIPGIPNGGINSIYPLGLQGTLGESINPPLNLGFPRQRCRDFEERGFCLRGDMCPMEHGLNRIVVEDVQSLSQFNLPGSLPNAHLFGTHAGTGYMPPVTALSTLITSKGTLINSKGPHSRISKLGTDDNRFSLDGALPGPVDATGAEVYDPDQPLWNNDCPETSTALLPLHPSNIDEPESLMDSKPSDQLDRTNGSAVGLQSTSSSVWGRIAIGKNRLELKEKMDSRINYSENTVSGIKENQVASSSFRGTSLQGKRLNAVKAVDSSSKLQNDIGCSVRKPSQKAQRTLFVNGIPLKDNKKEALLAHFRKFGEIIDIYIPSNSERAFVQFSKKEEAEAALKAPDAVMGNRFIKMWWANRDNVPDDGMRSGNNAPILTHDVSAASIPVHPTVGKGKYNLQVTIPKVSVAHASDSPVMSGNDSKAAVINGRKAPSPSLKKLHNLELLEEIRRKQELLDQKRNEFRQQLDKLQKHTTGIKDEITADGAGKRVKSGIIASTVKAGTPKSAGSSSLSEVLVDKCQTNTVSNSPRVDSASSLQQESPSMKQTSHQLATVGGCLPKSKYKLDSQSMTFRVDSPLPVGFADVCTLRDHFSSYGDLSNVELEDAEVQDSHPQVDAPETAKNYSARVSFTTHSAAERAFMNGNSWNGHNLQFTWITSNSSTGERDTVPTPKGPSNAEVPYADSIPKVISKSRENPPPALKGPFDPEAQQSTDKLIEVEESIADQMEAGKNFESSETLVSEEERDSSQGEAC</sequence>
<reference evidence="8" key="1">
    <citation type="submission" date="2023-05" db="EMBL/GenBank/DDBJ databases">
        <title>Nepenthes gracilis genome sequencing.</title>
        <authorList>
            <person name="Fukushima K."/>
        </authorList>
    </citation>
    <scope>NUCLEOTIDE SEQUENCE</scope>
    <source>
        <strain evidence="8">SING2019-196</strain>
    </source>
</reference>
<dbReference type="InterPro" id="IPR000504">
    <property type="entry name" value="RRM_dom"/>
</dbReference>
<accession>A0AAD3TAF4</accession>
<evidence type="ECO:0000313" key="9">
    <source>
        <dbReference type="Proteomes" id="UP001279734"/>
    </source>
</evidence>
<feature type="zinc finger region" description="C3H1-type" evidence="3">
    <location>
        <begin position="186"/>
        <end position="214"/>
    </location>
</feature>
<feature type="region of interest" description="Disordered" evidence="5">
    <location>
        <begin position="1"/>
        <end position="84"/>
    </location>
</feature>
<evidence type="ECO:0000259" key="6">
    <source>
        <dbReference type="PROSITE" id="PS50102"/>
    </source>
</evidence>
<keyword evidence="4" id="KW-0175">Coiled coil</keyword>
<dbReference type="SMART" id="SM00360">
    <property type="entry name" value="RRM"/>
    <property type="match status" value="1"/>
</dbReference>
<gene>
    <name evidence="8" type="ORF">Nepgr_026730</name>
</gene>
<feature type="domain" description="C3H1-type" evidence="7">
    <location>
        <begin position="186"/>
        <end position="214"/>
    </location>
</feature>
<dbReference type="InterPro" id="IPR045137">
    <property type="entry name" value="RBM26/27"/>
</dbReference>
<dbReference type="Pfam" id="PF00076">
    <property type="entry name" value="RRM_1"/>
    <property type="match status" value="1"/>
</dbReference>
<dbReference type="SUPFAM" id="SSF54928">
    <property type="entry name" value="RNA-binding domain, RBD"/>
    <property type="match status" value="2"/>
</dbReference>
<comment type="caution">
    <text evidence="8">The sequence shown here is derived from an EMBL/GenBank/DDBJ whole genome shotgun (WGS) entry which is preliminary data.</text>
</comment>
<dbReference type="CDD" id="cd12257">
    <property type="entry name" value="RRM1_RBM26_like"/>
    <property type="match status" value="1"/>
</dbReference>
<feature type="coiled-coil region" evidence="4">
    <location>
        <begin position="594"/>
        <end position="625"/>
    </location>
</feature>
<dbReference type="SMART" id="SM00356">
    <property type="entry name" value="ZnF_C3H1"/>
    <property type="match status" value="1"/>
</dbReference>
<dbReference type="PANTHER" id="PTHR14398">
    <property type="entry name" value="RNA RECOGNITION RRM/RNP DOMAIN"/>
    <property type="match status" value="1"/>
</dbReference>
<feature type="compositionally biased region" description="Polar residues" evidence="5">
    <location>
        <begin position="46"/>
        <end position="59"/>
    </location>
</feature>
<dbReference type="GO" id="GO:0008270">
    <property type="term" value="F:zinc ion binding"/>
    <property type="evidence" value="ECO:0007669"/>
    <property type="project" value="UniProtKB-KW"/>
</dbReference>
<evidence type="ECO:0000256" key="3">
    <source>
        <dbReference type="PROSITE-ProRule" id="PRU00723"/>
    </source>
</evidence>
<dbReference type="PROSITE" id="PS50102">
    <property type="entry name" value="RRM"/>
    <property type="match status" value="1"/>
</dbReference>
<dbReference type="InterPro" id="IPR000571">
    <property type="entry name" value="Znf_CCCH"/>
</dbReference>
<feature type="region of interest" description="Disordered" evidence="5">
    <location>
        <begin position="326"/>
        <end position="352"/>
    </location>
</feature>
<keyword evidence="3" id="KW-0863">Zinc-finger</keyword>
<keyword evidence="9" id="KW-1185">Reference proteome</keyword>
<dbReference type="InterPro" id="IPR035979">
    <property type="entry name" value="RBD_domain_sf"/>
</dbReference>
<keyword evidence="3" id="KW-0479">Metal-binding</keyword>
<protein>
    <recommendedName>
        <fullName evidence="10">Zinc finger CCCH domain-containing protein 41</fullName>
    </recommendedName>
</protein>
<keyword evidence="1 2" id="KW-0694">RNA-binding</keyword>
<name>A0AAD3TAF4_NEPGR</name>
<feature type="domain" description="RRM" evidence="6">
    <location>
        <begin position="440"/>
        <end position="512"/>
    </location>
</feature>
<dbReference type="GO" id="GO:0003723">
    <property type="term" value="F:RNA binding"/>
    <property type="evidence" value="ECO:0007669"/>
    <property type="project" value="UniProtKB-UniRule"/>
</dbReference>
<organism evidence="8 9">
    <name type="scientific">Nepenthes gracilis</name>
    <name type="common">Slender pitcher plant</name>
    <dbReference type="NCBI Taxonomy" id="150966"/>
    <lineage>
        <taxon>Eukaryota</taxon>
        <taxon>Viridiplantae</taxon>
        <taxon>Streptophyta</taxon>
        <taxon>Embryophyta</taxon>
        <taxon>Tracheophyta</taxon>
        <taxon>Spermatophyta</taxon>
        <taxon>Magnoliopsida</taxon>
        <taxon>eudicotyledons</taxon>
        <taxon>Gunneridae</taxon>
        <taxon>Pentapetalae</taxon>
        <taxon>Caryophyllales</taxon>
        <taxon>Nepenthaceae</taxon>
        <taxon>Nepenthes</taxon>
    </lineage>
</organism>
<evidence type="ECO:0000259" key="7">
    <source>
        <dbReference type="PROSITE" id="PS50103"/>
    </source>
</evidence>
<dbReference type="Gene3D" id="3.30.70.330">
    <property type="match status" value="2"/>
</dbReference>